<accession>A0A2U9GI07</accession>
<dbReference type="GeneID" id="36957402"/>
<keyword evidence="5 7" id="KW-0687">Ribonucleoprotein</keyword>
<dbReference type="PIRSF" id="PIRSF002144">
    <property type="entry name" value="Ribosomal_S19"/>
    <property type="match status" value="1"/>
</dbReference>
<evidence type="ECO:0000256" key="1">
    <source>
        <dbReference type="ARBA" id="ARBA00007345"/>
    </source>
</evidence>
<evidence type="ECO:0000256" key="7">
    <source>
        <dbReference type="RuleBase" id="RU003485"/>
    </source>
</evidence>
<dbReference type="RefSeq" id="YP_009495459.1">
    <property type="nucleotide sequence ID" value="NC_037987.1"/>
</dbReference>
<dbReference type="Gene3D" id="3.30.860.10">
    <property type="entry name" value="30s Ribosomal Protein S19, Chain A"/>
    <property type="match status" value="1"/>
</dbReference>
<dbReference type="GO" id="GO:0000028">
    <property type="term" value="P:ribosomal small subunit assembly"/>
    <property type="evidence" value="ECO:0007669"/>
    <property type="project" value="TreeGrafter"/>
</dbReference>
<evidence type="ECO:0000256" key="5">
    <source>
        <dbReference type="ARBA" id="ARBA00023274"/>
    </source>
</evidence>
<dbReference type="InterPro" id="IPR002222">
    <property type="entry name" value="Ribosomal_uS19"/>
</dbReference>
<dbReference type="HAMAP" id="MF_00531">
    <property type="entry name" value="Ribosomal_uS19"/>
    <property type="match status" value="1"/>
</dbReference>
<reference evidence="8" key="1">
    <citation type="journal article" date="2018" name="Genome Biol. Evol.">
        <title>Recurrent loss, horizontal transfer, and the obscure origins of mitochondrial introns in diatoms (Bacillariophyta).</title>
        <authorList>
            <person name="Guillory W.X."/>
            <person name="Onyshchenko A."/>
            <person name="Ruck E.C."/>
            <person name="Parks M."/>
            <person name="Nakov T."/>
            <person name="Wickett N.J."/>
            <person name="Alverson A.J."/>
        </authorList>
    </citation>
    <scope>NUCLEOTIDE SEQUENCE</scope>
    <source>
        <strain evidence="8">UTEX FD354</strain>
    </source>
</reference>
<dbReference type="InterPro" id="IPR023575">
    <property type="entry name" value="Ribosomal_uS19_SF"/>
</dbReference>
<dbReference type="GO" id="GO:0019843">
    <property type="term" value="F:rRNA binding"/>
    <property type="evidence" value="ECO:0007669"/>
    <property type="project" value="UniProtKB-KW"/>
</dbReference>
<organism evidence="8">
    <name type="scientific">Eunotia naegelii</name>
    <dbReference type="NCBI Taxonomy" id="1458866"/>
    <lineage>
        <taxon>Eukaryota</taxon>
        <taxon>Sar</taxon>
        <taxon>Stramenopiles</taxon>
        <taxon>Ochrophyta</taxon>
        <taxon>Bacillariophyta</taxon>
        <taxon>Bacillariophyceae</taxon>
        <taxon>Eunotiophycidae</taxon>
        <taxon>Eunotiales</taxon>
        <taxon>Eunotiaceae</taxon>
        <taxon>Eunotia</taxon>
    </lineage>
</organism>
<dbReference type="EMBL" id="MG271846">
    <property type="protein sequence ID" value="AWQ64106.1"/>
    <property type="molecule type" value="Genomic_DNA"/>
</dbReference>
<keyword evidence="3" id="KW-0694">RNA-binding</keyword>
<dbReference type="PANTHER" id="PTHR11880">
    <property type="entry name" value="RIBOSOMAL PROTEIN S19P FAMILY MEMBER"/>
    <property type="match status" value="1"/>
</dbReference>
<proteinExistence type="inferred from homology"/>
<evidence type="ECO:0000256" key="6">
    <source>
        <dbReference type="ARBA" id="ARBA00035253"/>
    </source>
</evidence>
<dbReference type="PROSITE" id="PS00323">
    <property type="entry name" value="RIBOSOMAL_S19"/>
    <property type="match status" value="1"/>
</dbReference>
<dbReference type="InterPro" id="IPR005732">
    <property type="entry name" value="Ribosomal_uS19_bac-type"/>
</dbReference>
<keyword evidence="8" id="KW-0496">Mitochondrion</keyword>
<dbReference type="GO" id="GO:0006412">
    <property type="term" value="P:translation"/>
    <property type="evidence" value="ECO:0007669"/>
    <property type="project" value="InterPro"/>
</dbReference>
<dbReference type="SUPFAM" id="SSF54570">
    <property type="entry name" value="Ribosomal protein S19"/>
    <property type="match status" value="1"/>
</dbReference>
<dbReference type="PANTHER" id="PTHR11880:SF8">
    <property type="entry name" value="SMALL RIBOSOMAL SUBUNIT PROTEIN US19M"/>
    <property type="match status" value="1"/>
</dbReference>
<dbReference type="AlphaFoldDB" id="A0A2U9GI07"/>
<evidence type="ECO:0000256" key="3">
    <source>
        <dbReference type="ARBA" id="ARBA00022884"/>
    </source>
</evidence>
<keyword evidence="4 7" id="KW-0689">Ribosomal protein</keyword>
<keyword evidence="2" id="KW-0699">rRNA-binding</keyword>
<geneLocation type="mitochondrion" evidence="8"/>
<protein>
    <recommendedName>
        <fullName evidence="6">Small ribosomal subunit protein uS19c</fullName>
    </recommendedName>
</protein>
<name>A0A2U9GI07_9STRA</name>
<dbReference type="NCBIfam" id="TIGR01050">
    <property type="entry name" value="rpsS_bact"/>
    <property type="match status" value="1"/>
</dbReference>
<dbReference type="InterPro" id="IPR020934">
    <property type="entry name" value="Ribosomal_uS19_CS"/>
</dbReference>
<evidence type="ECO:0000313" key="8">
    <source>
        <dbReference type="EMBL" id="AWQ64106.1"/>
    </source>
</evidence>
<sequence>MSRSKWKGPYINEQLLSNQSLIESSSKNITNIIKTTSRNSEIIYGFVGLTFDVYTGKTFLKLEITEEMVGHKFGEFAFTRTHSPPKKKKIKRKIAFKKVVKNGTKN</sequence>
<dbReference type="PRINTS" id="PR00975">
    <property type="entry name" value="RIBOSOMALS19"/>
</dbReference>
<dbReference type="GO" id="GO:0005763">
    <property type="term" value="C:mitochondrial small ribosomal subunit"/>
    <property type="evidence" value="ECO:0007669"/>
    <property type="project" value="TreeGrafter"/>
</dbReference>
<evidence type="ECO:0000256" key="2">
    <source>
        <dbReference type="ARBA" id="ARBA00022730"/>
    </source>
</evidence>
<evidence type="ECO:0000256" key="4">
    <source>
        <dbReference type="ARBA" id="ARBA00022980"/>
    </source>
</evidence>
<dbReference type="GO" id="GO:0003735">
    <property type="term" value="F:structural constituent of ribosome"/>
    <property type="evidence" value="ECO:0007669"/>
    <property type="project" value="InterPro"/>
</dbReference>
<dbReference type="Pfam" id="PF00203">
    <property type="entry name" value="Ribosomal_S19"/>
    <property type="match status" value="1"/>
</dbReference>
<gene>
    <name evidence="8" type="primary">rps19</name>
</gene>
<comment type="similarity">
    <text evidence="1 7">Belongs to the universal ribosomal protein uS19 family.</text>
</comment>